<evidence type="ECO:0000313" key="9">
    <source>
        <dbReference type="Proteomes" id="UP001178461"/>
    </source>
</evidence>
<dbReference type="InterPro" id="IPR016187">
    <property type="entry name" value="CTDL_fold"/>
</dbReference>
<dbReference type="GO" id="GO:0030246">
    <property type="term" value="F:carbohydrate binding"/>
    <property type="evidence" value="ECO:0007669"/>
    <property type="project" value="UniProtKB-KW"/>
</dbReference>
<dbReference type="Gene3D" id="3.10.100.10">
    <property type="entry name" value="Mannose-Binding Protein A, subunit A"/>
    <property type="match status" value="1"/>
</dbReference>
<dbReference type="GO" id="GO:0005576">
    <property type="term" value="C:extracellular region"/>
    <property type="evidence" value="ECO:0007669"/>
    <property type="project" value="UniProtKB-SubCell"/>
</dbReference>
<dbReference type="Proteomes" id="UP001178461">
    <property type="component" value="Chromosome 13"/>
</dbReference>
<keyword evidence="4" id="KW-1015">Disulfide bond</keyword>
<dbReference type="EMBL" id="OX395138">
    <property type="protein sequence ID" value="CAI5791533.1"/>
    <property type="molecule type" value="Genomic_DNA"/>
</dbReference>
<dbReference type="SUPFAM" id="SSF56436">
    <property type="entry name" value="C-type lectin-like"/>
    <property type="match status" value="1"/>
</dbReference>
<protein>
    <recommendedName>
        <fullName evidence="7">C-type lectin domain-containing protein</fullName>
    </recommendedName>
</protein>
<feature type="coiled-coil region" evidence="5">
    <location>
        <begin position="98"/>
        <end position="136"/>
    </location>
</feature>
<evidence type="ECO:0000256" key="4">
    <source>
        <dbReference type="ARBA" id="ARBA00023157"/>
    </source>
</evidence>
<reference evidence="8" key="1">
    <citation type="submission" date="2022-12" db="EMBL/GenBank/DDBJ databases">
        <authorList>
            <person name="Alioto T."/>
            <person name="Alioto T."/>
            <person name="Gomez Garrido J."/>
        </authorList>
    </citation>
    <scope>NUCLEOTIDE SEQUENCE</scope>
</reference>
<keyword evidence="6" id="KW-0472">Membrane</keyword>
<keyword evidence="5" id="KW-0175">Coiled coil</keyword>
<name>A0AA35L977_9SAUR</name>
<gene>
    <name evidence="8" type="ORF">PODLI_1B034812</name>
</gene>
<dbReference type="Pfam" id="PF00059">
    <property type="entry name" value="Lectin_C"/>
    <property type="match status" value="1"/>
</dbReference>
<dbReference type="Pfam" id="PF03954">
    <property type="entry name" value="Lectin_N"/>
    <property type="match status" value="1"/>
</dbReference>
<dbReference type="InterPro" id="IPR016186">
    <property type="entry name" value="C-type_lectin-like/link_sf"/>
</dbReference>
<sequence length="288" mass="32767">MSRDYNDLATMSEEGDCEIQLRNASQKRPPGLSWRQRICPSRRLVLILLGVGAILTIAIIVFGAKGSDHISQLLGLKDEITSMNQSVGEGMVASQHKEADTEAKMKDLEGKVKELAEKEEAAKTQLLTRLKDMQKSFRLMYCELEDFKNNRTANPKECCPKGWDFFRKSCYWESGKSKSWEEAKVNCEVQNAHLVIIDSIEEQQFVAVRVHPQYMWIGLTYTSGSWKWVDGRPYTFSQGDWVPGQPDNSSSHGLLGGENCVHFHSDGRWTDDHCSLDFGWICEMEMTD</sequence>
<feature type="domain" description="C-type lectin" evidence="7">
    <location>
        <begin position="166"/>
        <end position="283"/>
    </location>
</feature>
<dbReference type="InterPro" id="IPR033989">
    <property type="entry name" value="CD209-like_CTLD"/>
</dbReference>
<proteinExistence type="predicted"/>
<dbReference type="CDD" id="cd03590">
    <property type="entry name" value="CLECT_DC-SIGN_like"/>
    <property type="match status" value="1"/>
</dbReference>
<keyword evidence="9" id="KW-1185">Reference proteome</keyword>
<organism evidence="8 9">
    <name type="scientific">Podarcis lilfordi</name>
    <name type="common">Lilford's wall lizard</name>
    <dbReference type="NCBI Taxonomy" id="74358"/>
    <lineage>
        <taxon>Eukaryota</taxon>
        <taxon>Metazoa</taxon>
        <taxon>Chordata</taxon>
        <taxon>Craniata</taxon>
        <taxon>Vertebrata</taxon>
        <taxon>Euteleostomi</taxon>
        <taxon>Lepidosauria</taxon>
        <taxon>Squamata</taxon>
        <taxon>Bifurcata</taxon>
        <taxon>Unidentata</taxon>
        <taxon>Episquamata</taxon>
        <taxon>Laterata</taxon>
        <taxon>Lacertibaenia</taxon>
        <taxon>Lacertidae</taxon>
        <taxon>Podarcis</taxon>
    </lineage>
</organism>
<dbReference type="PANTHER" id="PTHR22803">
    <property type="entry name" value="MANNOSE, PHOSPHOLIPASE, LECTIN RECEPTOR RELATED"/>
    <property type="match status" value="1"/>
</dbReference>
<feature type="transmembrane region" description="Helical" evidence="6">
    <location>
        <begin position="44"/>
        <end position="64"/>
    </location>
</feature>
<evidence type="ECO:0000313" key="8">
    <source>
        <dbReference type="EMBL" id="CAI5791533.1"/>
    </source>
</evidence>
<dbReference type="SMART" id="SM00034">
    <property type="entry name" value="CLECT"/>
    <property type="match status" value="1"/>
</dbReference>
<dbReference type="InterPro" id="IPR050111">
    <property type="entry name" value="C-type_lectin/snaclec_domain"/>
</dbReference>
<keyword evidence="6" id="KW-0812">Transmembrane</keyword>
<evidence type="ECO:0000256" key="3">
    <source>
        <dbReference type="ARBA" id="ARBA00022734"/>
    </source>
</evidence>
<evidence type="ECO:0000259" key="7">
    <source>
        <dbReference type="PROSITE" id="PS50041"/>
    </source>
</evidence>
<keyword evidence="3" id="KW-0430">Lectin</keyword>
<dbReference type="PROSITE" id="PS50041">
    <property type="entry name" value="C_TYPE_LECTIN_2"/>
    <property type="match status" value="1"/>
</dbReference>
<evidence type="ECO:0000256" key="5">
    <source>
        <dbReference type="SAM" id="Coils"/>
    </source>
</evidence>
<dbReference type="InterPro" id="IPR001304">
    <property type="entry name" value="C-type_lectin-like"/>
</dbReference>
<keyword evidence="2" id="KW-0964">Secreted</keyword>
<evidence type="ECO:0000256" key="2">
    <source>
        <dbReference type="ARBA" id="ARBA00022525"/>
    </source>
</evidence>
<comment type="subcellular location">
    <subcellularLocation>
        <location evidence="1">Secreted</location>
    </subcellularLocation>
</comment>
<dbReference type="AlphaFoldDB" id="A0AA35L977"/>
<evidence type="ECO:0000256" key="1">
    <source>
        <dbReference type="ARBA" id="ARBA00004613"/>
    </source>
</evidence>
<evidence type="ECO:0000256" key="6">
    <source>
        <dbReference type="SAM" id="Phobius"/>
    </source>
</evidence>
<keyword evidence="6" id="KW-1133">Transmembrane helix</keyword>
<accession>A0AA35L977</accession>